<comment type="caution">
    <text evidence="7">The sequence shown here is derived from an EMBL/GenBank/DDBJ whole genome shotgun (WGS) entry which is preliminary data.</text>
</comment>
<evidence type="ECO:0000313" key="8">
    <source>
        <dbReference type="Proteomes" id="UP000077339"/>
    </source>
</evidence>
<dbReference type="GO" id="GO:1990904">
    <property type="term" value="C:ribonucleoprotein complex"/>
    <property type="evidence" value="ECO:0007669"/>
    <property type="project" value="UniProtKB-KW"/>
</dbReference>
<dbReference type="GO" id="GO:0005840">
    <property type="term" value="C:ribosome"/>
    <property type="evidence" value="ECO:0007669"/>
    <property type="project" value="UniProtKB-KW"/>
</dbReference>
<dbReference type="HAMAP" id="MF_01369_B">
    <property type="entry name" value="Ribosomal_uL23_B"/>
    <property type="match status" value="1"/>
</dbReference>
<dbReference type="GO" id="GO:0003735">
    <property type="term" value="F:structural constituent of ribosome"/>
    <property type="evidence" value="ECO:0007669"/>
    <property type="project" value="InterPro"/>
</dbReference>
<comment type="subunit">
    <text evidence="6">Part of the 50S ribosomal subunit. Contacts protein L29, and trigger factor when it is bound to the ribosome.</text>
</comment>
<dbReference type="RefSeq" id="WP_068347079.1">
    <property type="nucleotide sequence ID" value="NZ_JFHK01000006.1"/>
</dbReference>
<protein>
    <recommendedName>
        <fullName evidence="6">Large ribosomal subunit protein uL23</fullName>
    </recommendedName>
</protein>
<dbReference type="NCBIfam" id="NF004359">
    <property type="entry name" value="PRK05738.1-3"/>
    <property type="match status" value="1"/>
</dbReference>
<keyword evidence="5 6" id="KW-0687">Ribonucleoprotein</keyword>
<gene>
    <name evidence="6" type="primary">rplW</name>
    <name evidence="7" type="ORF">AT15_09270</name>
</gene>
<evidence type="ECO:0000256" key="4">
    <source>
        <dbReference type="ARBA" id="ARBA00022980"/>
    </source>
</evidence>
<comment type="function">
    <text evidence="6">One of the early assembly proteins it binds 23S rRNA. One of the proteins that surrounds the polypeptide exit tunnel on the outside of the ribosome. Forms the main docking site for trigger factor binding to the ribosome.</text>
</comment>
<evidence type="ECO:0000256" key="2">
    <source>
        <dbReference type="ARBA" id="ARBA00022730"/>
    </source>
</evidence>
<keyword evidence="8" id="KW-1185">Reference proteome</keyword>
<reference evidence="7 8" key="1">
    <citation type="submission" date="2014-02" db="EMBL/GenBank/DDBJ databases">
        <title>Kosmotoga genome sequencing.</title>
        <authorList>
            <person name="Pollo S.M."/>
            <person name="Charchuk R."/>
            <person name="Nesbo C.L."/>
        </authorList>
    </citation>
    <scope>NUCLEOTIDE SEQUENCE [LARGE SCALE GENOMIC DNA]</scope>
    <source>
        <strain evidence="7 8">S304</strain>
    </source>
</reference>
<proteinExistence type="inferred from homology"/>
<dbReference type="Proteomes" id="UP000077339">
    <property type="component" value="Unassembled WGS sequence"/>
</dbReference>
<evidence type="ECO:0000313" key="7">
    <source>
        <dbReference type="EMBL" id="OAA30864.1"/>
    </source>
</evidence>
<keyword evidence="2 6" id="KW-0699">rRNA-binding</keyword>
<dbReference type="FunFam" id="3.30.70.330:FF:000001">
    <property type="entry name" value="50S ribosomal protein L23"/>
    <property type="match status" value="1"/>
</dbReference>
<organism evidence="7 8">
    <name type="scientific">Kosmotoga arenicorallina S304</name>
    <dbReference type="NCBI Taxonomy" id="1453497"/>
    <lineage>
        <taxon>Bacteria</taxon>
        <taxon>Thermotogati</taxon>
        <taxon>Thermotogota</taxon>
        <taxon>Thermotogae</taxon>
        <taxon>Kosmotogales</taxon>
        <taxon>Kosmotogaceae</taxon>
        <taxon>Kosmotoga</taxon>
    </lineage>
</organism>
<dbReference type="InterPro" id="IPR012677">
    <property type="entry name" value="Nucleotide-bd_a/b_plait_sf"/>
</dbReference>
<dbReference type="PATRIC" id="fig|1453497.3.peg.1839"/>
<dbReference type="SUPFAM" id="SSF54189">
    <property type="entry name" value="Ribosomal proteins S24e, L23 and L15e"/>
    <property type="match status" value="1"/>
</dbReference>
<sequence>MANPRLTLSDILIRPIITEKSVMAGENNKYVFEVHRSATKYNVREAVEKLFNVKVEKVNLLNVKGKPKRRGILEGRSRSWKKAVVTLVEGYRIKELEGQH</sequence>
<dbReference type="PANTHER" id="PTHR11620">
    <property type="entry name" value="60S RIBOSOMAL PROTEIN L23A"/>
    <property type="match status" value="1"/>
</dbReference>
<dbReference type="OrthoDB" id="9793353at2"/>
<dbReference type="GO" id="GO:0019843">
    <property type="term" value="F:rRNA binding"/>
    <property type="evidence" value="ECO:0007669"/>
    <property type="project" value="UniProtKB-UniRule"/>
</dbReference>
<evidence type="ECO:0000256" key="3">
    <source>
        <dbReference type="ARBA" id="ARBA00022884"/>
    </source>
</evidence>
<evidence type="ECO:0000256" key="1">
    <source>
        <dbReference type="ARBA" id="ARBA00006700"/>
    </source>
</evidence>
<comment type="similarity">
    <text evidence="1 6">Belongs to the universal ribosomal protein uL23 family.</text>
</comment>
<dbReference type="STRING" id="1453497.AT15_09270"/>
<keyword evidence="3 6" id="KW-0694">RNA-binding</keyword>
<name>A0A176K1L4_9BACT</name>
<dbReference type="Pfam" id="PF00276">
    <property type="entry name" value="Ribosomal_L23"/>
    <property type="match status" value="1"/>
</dbReference>
<dbReference type="NCBIfam" id="NF004363">
    <property type="entry name" value="PRK05738.2-4"/>
    <property type="match status" value="1"/>
</dbReference>
<dbReference type="Gene3D" id="3.30.70.330">
    <property type="match status" value="1"/>
</dbReference>
<dbReference type="GO" id="GO:0006412">
    <property type="term" value="P:translation"/>
    <property type="evidence" value="ECO:0007669"/>
    <property type="project" value="UniProtKB-UniRule"/>
</dbReference>
<dbReference type="EMBL" id="JFHK01000006">
    <property type="protein sequence ID" value="OAA30864.1"/>
    <property type="molecule type" value="Genomic_DNA"/>
</dbReference>
<dbReference type="InterPro" id="IPR012678">
    <property type="entry name" value="Ribosomal_uL23/eL15/eS24_sf"/>
</dbReference>
<keyword evidence="4 6" id="KW-0689">Ribosomal protein</keyword>
<accession>A0A176K1L4</accession>
<evidence type="ECO:0000256" key="5">
    <source>
        <dbReference type="ARBA" id="ARBA00023274"/>
    </source>
</evidence>
<evidence type="ECO:0000256" key="6">
    <source>
        <dbReference type="HAMAP-Rule" id="MF_01369"/>
    </source>
</evidence>
<dbReference type="AlphaFoldDB" id="A0A176K1L4"/>
<dbReference type="InterPro" id="IPR013025">
    <property type="entry name" value="Ribosomal_uL23-like"/>
</dbReference>